<organism evidence="3 4">
    <name type="scientific">Batrachochytrium salamandrivorans</name>
    <dbReference type="NCBI Taxonomy" id="1357716"/>
    <lineage>
        <taxon>Eukaryota</taxon>
        <taxon>Fungi</taxon>
        <taxon>Fungi incertae sedis</taxon>
        <taxon>Chytridiomycota</taxon>
        <taxon>Chytridiomycota incertae sedis</taxon>
        <taxon>Chytridiomycetes</taxon>
        <taxon>Rhizophydiales</taxon>
        <taxon>Rhizophydiales incertae sedis</taxon>
        <taxon>Batrachochytrium</taxon>
    </lineage>
</organism>
<keyword evidence="2" id="KW-0732">Signal</keyword>
<comment type="caution">
    <text evidence="3">The sequence shown here is derived from an EMBL/GenBank/DDBJ whole genome shotgun (WGS) entry which is preliminary data.</text>
</comment>
<gene>
    <name evidence="3" type="ORF">BASA50_001396</name>
</gene>
<reference evidence="3 4" key="1">
    <citation type="submission" date="2021-02" db="EMBL/GenBank/DDBJ databases">
        <title>Variation within the Batrachochytrium salamandrivorans European outbreak.</title>
        <authorList>
            <person name="Kelly M."/>
            <person name="Pasmans F."/>
            <person name="Shea T.P."/>
            <person name="Munoz J.F."/>
            <person name="Carranza S."/>
            <person name="Cuomo C.A."/>
            <person name="Martel A."/>
        </authorList>
    </citation>
    <scope>NUCLEOTIDE SEQUENCE [LARGE SCALE GENOMIC DNA]</scope>
    <source>
        <strain evidence="3 4">AMFP18/2</strain>
    </source>
</reference>
<feature type="compositionally biased region" description="Basic and acidic residues" evidence="1">
    <location>
        <begin position="74"/>
        <end position="94"/>
    </location>
</feature>
<keyword evidence="4" id="KW-1185">Reference proteome</keyword>
<sequence length="242" mass="26919">MKFRALVVAAMVITSVNAAGKGGLMGCLGGRCTSRSDSEQNLLGDEQGPAMPQDAAGNEQEPEVSQDPSNNESGESRFPEPTKKEQSGDLVVGKRDPACSGMAFSLGELQNKILGLAKSFEKQLPSLHVVTSEIMYWEAMYNRNIFQKYRKVKVGVKNTKKLSELSKEYGEAKANLKGTYRYLVHRSNSHRILWSVFIKQCDPTQYPKLIHPKGLTKEGNFLIQEIELPEDMRGTSSKWAFL</sequence>
<evidence type="ECO:0000313" key="3">
    <source>
        <dbReference type="EMBL" id="KAH6587263.1"/>
    </source>
</evidence>
<proteinExistence type="predicted"/>
<dbReference type="Proteomes" id="UP001648503">
    <property type="component" value="Unassembled WGS sequence"/>
</dbReference>
<evidence type="ECO:0000256" key="2">
    <source>
        <dbReference type="SAM" id="SignalP"/>
    </source>
</evidence>
<feature type="signal peptide" evidence="2">
    <location>
        <begin position="1"/>
        <end position="18"/>
    </location>
</feature>
<protein>
    <submittedName>
        <fullName evidence="3">Uncharacterized protein</fullName>
    </submittedName>
</protein>
<name>A0ABQ8EVK7_9FUNG</name>
<accession>A0ABQ8EVK7</accession>
<feature type="region of interest" description="Disordered" evidence="1">
    <location>
        <begin position="35"/>
        <end position="94"/>
    </location>
</feature>
<dbReference type="EMBL" id="JAFCIX010000567">
    <property type="protein sequence ID" value="KAH6587263.1"/>
    <property type="molecule type" value="Genomic_DNA"/>
</dbReference>
<evidence type="ECO:0000256" key="1">
    <source>
        <dbReference type="SAM" id="MobiDB-lite"/>
    </source>
</evidence>
<feature type="chain" id="PRO_5047127757" evidence="2">
    <location>
        <begin position="19"/>
        <end position="242"/>
    </location>
</feature>
<evidence type="ECO:0000313" key="4">
    <source>
        <dbReference type="Proteomes" id="UP001648503"/>
    </source>
</evidence>